<dbReference type="OrthoDB" id="980079at2"/>
<dbReference type="EMBL" id="FZPD01000003">
    <property type="protein sequence ID" value="SNS96688.1"/>
    <property type="molecule type" value="Genomic_DNA"/>
</dbReference>
<gene>
    <name evidence="1" type="ORF">SAMN05421640_1814</name>
</gene>
<evidence type="ECO:0008006" key="3">
    <source>
        <dbReference type="Google" id="ProtNLM"/>
    </source>
</evidence>
<evidence type="ECO:0000313" key="2">
    <source>
        <dbReference type="Proteomes" id="UP000198393"/>
    </source>
</evidence>
<protein>
    <recommendedName>
        <fullName evidence="3">SpoIIAA-like</fullName>
    </recommendedName>
</protein>
<dbReference type="RefSeq" id="WP_089356551.1">
    <property type="nucleotide sequence ID" value="NZ_FZPD01000003.1"/>
</dbReference>
<organism evidence="1 2">
    <name type="scientific">Ekhidna lutea</name>
    <dbReference type="NCBI Taxonomy" id="447679"/>
    <lineage>
        <taxon>Bacteria</taxon>
        <taxon>Pseudomonadati</taxon>
        <taxon>Bacteroidota</taxon>
        <taxon>Cytophagia</taxon>
        <taxon>Cytophagales</taxon>
        <taxon>Reichenbachiellaceae</taxon>
        <taxon>Ekhidna</taxon>
    </lineage>
</organism>
<sequence length="117" mass="13131">MPKIQKIIYKGKLIIYVDYRGQNEEQMLETASSLRDFLLSNPGEHLRLVNITDTPATRKFTAYIRELGKETKNVPVKGAVVGITGAKKVLLSGYNRLLGGAMRPFNDEETAKEYLVS</sequence>
<name>A0A239ITY8_EKHLU</name>
<accession>A0A239ITY8</accession>
<keyword evidence="2" id="KW-1185">Reference proteome</keyword>
<dbReference type="AlphaFoldDB" id="A0A239ITY8"/>
<reference evidence="1 2" key="1">
    <citation type="submission" date="2017-06" db="EMBL/GenBank/DDBJ databases">
        <authorList>
            <person name="Kim H.J."/>
            <person name="Triplett B.A."/>
        </authorList>
    </citation>
    <scope>NUCLEOTIDE SEQUENCE [LARGE SCALE GENOMIC DNA]</scope>
    <source>
        <strain evidence="1 2">DSM 19307</strain>
    </source>
</reference>
<evidence type="ECO:0000313" key="1">
    <source>
        <dbReference type="EMBL" id="SNS96688.1"/>
    </source>
</evidence>
<dbReference type="Proteomes" id="UP000198393">
    <property type="component" value="Unassembled WGS sequence"/>
</dbReference>
<proteinExistence type="predicted"/>